<comment type="caution">
    <text evidence="1">The sequence shown here is derived from an EMBL/GenBank/DDBJ whole genome shotgun (WGS) entry which is preliminary data.</text>
</comment>
<evidence type="ECO:0000313" key="2">
    <source>
        <dbReference type="Proteomes" id="UP000197277"/>
    </source>
</evidence>
<accession>A0A246FHR4</accession>
<sequence>MVAESPVGGHDVSQLIAQATADCRIKSAAQFCGRVGYKVGERELAAGAQIKREMVGLQLRKALIVVLKLYRQQEILIEKHSIGPASEAITSGIPLLLLRIIATFARHPVELLAGTGRRIT</sequence>
<reference evidence="1 2" key="1">
    <citation type="submission" date="2017-06" db="EMBL/GenBank/DDBJ databases">
        <title>Hymenobacter amundsenii sp. nov. isolated from regoliths in Antarctica.</title>
        <authorList>
            <person name="Sedlacek I."/>
            <person name="Kralova S."/>
            <person name="Pantucek R."/>
            <person name="Svec P."/>
            <person name="Holochova P."/>
            <person name="Stankova E."/>
            <person name="Vrbovska V."/>
            <person name="Busse H.-J."/>
        </authorList>
    </citation>
    <scope>NUCLEOTIDE SEQUENCE [LARGE SCALE GENOMIC DNA]</scope>
    <source>
        <strain evidence="1 2">CCM 8682</strain>
    </source>
</reference>
<gene>
    <name evidence="1" type="ORF">CDA63_15955</name>
</gene>
<organism evidence="1 2">
    <name type="scientific">Hymenobacter amundsenii</name>
    <dbReference type="NCBI Taxonomy" id="2006685"/>
    <lineage>
        <taxon>Bacteria</taxon>
        <taxon>Pseudomonadati</taxon>
        <taxon>Bacteroidota</taxon>
        <taxon>Cytophagia</taxon>
        <taxon>Cytophagales</taxon>
        <taxon>Hymenobacteraceae</taxon>
        <taxon>Hymenobacter</taxon>
    </lineage>
</organism>
<dbReference type="EMBL" id="NIRR01000033">
    <property type="protein sequence ID" value="OWP62069.1"/>
    <property type="molecule type" value="Genomic_DNA"/>
</dbReference>
<name>A0A246FHR4_9BACT</name>
<dbReference type="Proteomes" id="UP000197277">
    <property type="component" value="Unassembled WGS sequence"/>
</dbReference>
<keyword evidence="2" id="KW-1185">Reference proteome</keyword>
<proteinExistence type="predicted"/>
<protein>
    <submittedName>
        <fullName evidence="1">Uncharacterized protein</fullName>
    </submittedName>
</protein>
<dbReference type="AlphaFoldDB" id="A0A246FHR4"/>
<evidence type="ECO:0000313" key="1">
    <source>
        <dbReference type="EMBL" id="OWP62069.1"/>
    </source>
</evidence>